<dbReference type="AlphaFoldDB" id="A0A250XSC4"/>
<keyword evidence="2" id="KW-1185">Reference proteome</keyword>
<name>A0A250XSC4_9CHLO</name>
<organism evidence="1 2">
    <name type="scientific">Chlamydomonas eustigma</name>
    <dbReference type="NCBI Taxonomy" id="1157962"/>
    <lineage>
        <taxon>Eukaryota</taxon>
        <taxon>Viridiplantae</taxon>
        <taxon>Chlorophyta</taxon>
        <taxon>core chlorophytes</taxon>
        <taxon>Chlorophyceae</taxon>
        <taxon>CS clade</taxon>
        <taxon>Chlamydomonadales</taxon>
        <taxon>Chlamydomonadaceae</taxon>
        <taxon>Chlamydomonas</taxon>
    </lineage>
</organism>
<comment type="caution">
    <text evidence="1">The sequence shown here is derived from an EMBL/GenBank/DDBJ whole genome shotgun (WGS) entry which is preliminary data.</text>
</comment>
<evidence type="ECO:0000313" key="2">
    <source>
        <dbReference type="Proteomes" id="UP000232323"/>
    </source>
</evidence>
<protein>
    <submittedName>
        <fullName evidence="1">Uncharacterized protein</fullName>
    </submittedName>
</protein>
<accession>A0A250XSC4</accession>
<reference evidence="1 2" key="1">
    <citation type="submission" date="2017-08" db="EMBL/GenBank/DDBJ databases">
        <title>Acidophilic green algal genome provides insights into adaptation to an acidic environment.</title>
        <authorList>
            <person name="Hirooka S."/>
            <person name="Hirose Y."/>
            <person name="Kanesaki Y."/>
            <person name="Higuchi S."/>
            <person name="Fujiwara T."/>
            <person name="Onuma R."/>
            <person name="Era A."/>
            <person name="Ohbayashi R."/>
            <person name="Uzuka A."/>
            <person name="Nozaki H."/>
            <person name="Yoshikawa H."/>
            <person name="Miyagishima S.Y."/>
        </authorList>
    </citation>
    <scope>NUCLEOTIDE SEQUENCE [LARGE SCALE GENOMIC DNA]</scope>
    <source>
        <strain evidence="1 2">NIES-2499</strain>
    </source>
</reference>
<sequence length="129" mass="14088">MIIYGAKYQSGAAAYIREEIQAFQLAYYLGLKLPSISLSTSSSQHRSLLNCTSEADLDTQPQLTQFRQVSKDSSAGQYNSRCSQGEVSSAVGPKAKYHLLKGPRRSIICCRAQGKVSSVVGPKAKYHLL</sequence>
<gene>
    <name evidence="1" type="ORF">CEUSTIGMA_g13380.t1</name>
</gene>
<dbReference type="Proteomes" id="UP000232323">
    <property type="component" value="Unassembled WGS sequence"/>
</dbReference>
<proteinExistence type="predicted"/>
<evidence type="ECO:0000313" key="1">
    <source>
        <dbReference type="EMBL" id="GAX85964.1"/>
    </source>
</evidence>
<dbReference type="EMBL" id="BEGY01000209">
    <property type="protein sequence ID" value="GAX85964.1"/>
    <property type="molecule type" value="Genomic_DNA"/>
</dbReference>